<sequence length="119" mass="12540">MNVVRFHIELADPGQADAVAAAVRERLGQLDGVDRVQAAPTETRDLATVIAVVAAAVAFTRSGGDLVASLRHLVQELQGLVTDLRGLKRVVLNVDGEEVDIDQMDDEQLAALAAAEDAA</sequence>
<keyword evidence="2" id="KW-1185">Reference proteome</keyword>
<gene>
    <name evidence="1" type="ORF">Prum_089280</name>
</gene>
<dbReference type="AlphaFoldDB" id="A0A6V8LM86"/>
<evidence type="ECO:0000313" key="1">
    <source>
        <dbReference type="EMBL" id="GFJ95286.1"/>
    </source>
</evidence>
<comment type="caution">
    <text evidence="1">The sequence shown here is derived from an EMBL/GenBank/DDBJ whole genome shotgun (WGS) entry which is preliminary data.</text>
</comment>
<evidence type="ECO:0000313" key="2">
    <source>
        <dbReference type="Proteomes" id="UP000482960"/>
    </source>
</evidence>
<proteinExistence type="predicted"/>
<reference evidence="1 2" key="1">
    <citation type="submission" date="2020-03" db="EMBL/GenBank/DDBJ databases">
        <title>Whole genome shotgun sequence of Phytohabitans rumicis NBRC 108638.</title>
        <authorList>
            <person name="Komaki H."/>
            <person name="Tamura T."/>
        </authorList>
    </citation>
    <scope>NUCLEOTIDE SEQUENCE [LARGE SCALE GENOMIC DNA]</scope>
    <source>
        <strain evidence="1 2">NBRC 108638</strain>
    </source>
</reference>
<reference evidence="1 2" key="2">
    <citation type="submission" date="2020-03" db="EMBL/GenBank/DDBJ databases">
        <authorList>
            <person name="Ichikawa N."/>
            <person name="Kimura A."/>
            <person name="Kitahashi Y."/>
            <person name="Uohara A."/>
        </authorList>
    </citation>
    <scope>NUCLEOTIDE SEQUENCE [LARGE SCALE GENOMIC DNA]</scope>
    <source>
        <strain evidence="1 2">NBRC 108638</strain>
    </source>
</reference>
<accession>A0A6V8LM86</accession>
<name>A0A6V8LM86_9ACTN</name>
<protein>
    <submittedName>
        <fullName evidence="1">Uncharacterized protein</fullName>
    </submittedName>
</protein>
<dbReference type="Proteomes" id="UP000482960">
    <property type="component" value="Unassembled WGS sequence"/>
</dbReference>
<dbReference type="EMBL" id="BLPG01000001">
    <property type="protein sequence ID" value="GFJ95286.1"/>
    <property type="molecule type" value="Genomic_DNA"/>
</dbReference>
<organism evidence="1 2">
    <name type="scientific">Phytohabitans rumicis</name>
    <dbReference type="NCBI Taxonomy" id="1076125"/>
    <lineage>
        <taxon>Bacteria</taxon>
        <taxon>Bacillati</taxon>
        <taxon>Actinomycetota</taxon>
        <taxon>Actinomycetes</taxon>
        <taxon>Micromonosporales</taxon>
        <taxon>Micromonosporaceae</taxon>
    </lineage>
</organism>
<dbReference type="RefSeq" id="WP_173082818.1">
    <property type="nucleotide sequence ID" value="NZ_BAABJB010000012.1"/>
</dbReference>